<feature type="chain" id="PRO_5010201317" evidence="2">
    <location>
        <begin position="28"/>
        <end position="240"/>
    </location>
</feature>
<gene>
    <name evidence="4" type="ORF">SAMN02927925_00161</name>
</gene>
<organism evidence="4 5">
    <name type="scientific">Flavobacterium saliperosum</name>
    <dbReference type="NCBI Taxonomy" id="329186"/>
    <lineage>
        <taxon>Bacteria</taxon>
        <taxon>Pseudomonadati</taxon>
        <taxon>Bacteroidota</taxon>
        <taxon>Flavobacteriia</taxon>
        <taxon>Flavobacteriales</taxon>
        <taxon>Flavobacteriaceae</taxon>
        <taxon>Flavobacterium</taxon>
    </lineage>
</organism>
<dbReference type="Pfam" id="PF01738">
    <property type="entry name" value="DLH"/>
    <property type="match status" value="1"/>
</dbReference>
<dbReference type="eggNOG" id="COG4099">
    <property type="taxonomic scope" value="Bacteria"/>
</dbReference>
<dbReference type="GO" id="GO:0016787">
    <property type="term" value="F:hydrolase activity"/>
    <property type="evidence" value="ECO:0007669"/>
    <property type="project" value="UniProtKB-KW"/>
</dbReference>
<dbReference type="InterPro" id="IPR029058">
    <property type="entry name" value="AB_hydrolase_fold"/>
</dbReference>
<dbReference type="Proteomes" id="UP000182124">
    <property type="component" value="Unassembled WGS sequence"/>
</dbReference>
<dbReference type="EMBL" id="FMTY01000001">
    <property type="protein sequence ID" value="SCX00437.1"/>
    <property type="molecule type" value="Genomic_DNA"/>
</dbReference>
<feature type="domain" description="Dienelactone hydrolase" evidence="3">
    <location>
        <begin position="108"/>
        <end position="213"/>
    </location>
</feature>
<evidence type="ECO:0000256" key="1">
    <source>
        <dbReference type="ARBA" id="ARBA00022729"/>
    </source>
</evidence>
<dbReference type="STRING" id="329186.SAMN02927925_00161"/>
<keyword evidence="4" id="KW-0378">Hydrolase</keyword>
<dbReference type="InterPro" id="IPR002925">
    <property type="entry name" value="Dienelactn_hydro"/>
</dbReference>
<evidence type="ECO:0000313" key="4">
    <source>
        <dbReference type="EMBL" id="SCX00437.1"/>
    </source>
</evidence>
<proteinExistence type="predicted"/>
<reference evidence="4 5" key="1">
    <citation type="submission" date="2016-10" db="EMBL/GenBank/DDBJ databases">
        <authorList>
            <person name="de Groot N.N."/>
        </authorList>
    </citation>
    <scope>NUCLEOTIDE SEQUENCE [LARGE SCALE GENOMIC DNA]</scope>
    <source>
        <strain evidence="4 5">CGMCC 1.3801</strain>
    </source>
</reference>
<evidence type="ECO:0000313" key="5">
    <source>
        <dbReference type="Proteomes" id="UP000182124"/>
    </source>
</evidence>
<evidence type="ECO:0000259" key="3">
    <source>
        <dbReference type="Pfam" id="PF01738"/>
    </source>
</evidence>
<sequence>MQRNKFKAMTFRFLFLLLFFSLNTAFAQLKTIVGKTEYPFWINVPETEKTEKQPVLIFLHGKSLSGTDINRVKRYGVLRAMGKGRKIPAIVVAPQLAKGSWNPDKVLELLEYVQKNYNTDLSRVYVCGMSLGSYGTLHFAGKHADKITAAVAICGGGNVNDGCKLATIPLWIQHGDKDFIVRMSESKKVVDAIKKCNPDADVTFTVIPGGNHGNVERLFHEDALYDWLFKQKKTQTENDF</sequence>
<protein>
    <submittedName>
        <fullName evidence="4">Alpha/beta hydrolase family protein</fullName>
    </submittedName>
</protein>
<accession>A0A1G4V332</accession>
<name>A0A1G4V332_9FLAO</name>
<dbReference type="Gene3D" id="3.40.50.1820">
    <property type="entry name" value="alpha/beta hydrolase"/>
    <property type="match status" value="1"/>
</dbReference>
<feature type="signal peptide" evidence="2">
    <location>
        <begin position="1"/>
        <end position="27"/>
    </location>
</feature>
<dbReference type="PANTHER" id="PTHR43037:SF1">
    <property type="entry name" value="BLL1128 PROTEIN"/>
    <property type="match status" value="1"/>
</dbReference>
<keyword evidence="1 2" id="KW-0732">Signal</keyword>
<dbReference type="AlphaFoldDB" id="A0A1G4V332"/>
<evidence type="ECO:0000256" key="2">
    <source>
        <dbReference type="SAM" id="SignalP"/>
    </source>
</evidence>
<dbReference type="SUPFAM" id="SSF53474">
    <property type="entry name" value="alpha/beta-Hydrolases"/>
    <property type="match status" value="1"/>
</dbReference>
<dbReference type="InterPro" id="IPR050955">
    <property type="entry name" value="Plant_Biomass_Hydrol_Est"/>
</dbReference>
<dbReference type="PANTHER" id="PTHR43037">
    <property type="entry name" value="UNNAMED PRODUCT-RELATED"/>
    <property type="match status" value="1"/>
</dbReference>